<keyword evidence="1" id="KW-0472">Membrane</keyword>
<dbReference type="AlphaFoldDB" id="A0AAD3S446"/>
<organism evidence="2 3">
    <name type="scientific">Nepenthes gracilis</name>
    <name type="common">Slender pitcher plant</name>
    <dbReference type="NCBI Taxonomy" id="150966"/>
    <lineage>
        <taxon>Eukaryota</taxon>
        <taxon>Viridiplantae</taxon>
        <taxon>Streptophyta</taxon>
        <taxon>Embryophyta</taxon>
        <taxon>Tracheophyta</taxon>
        <taxon>Spermatophyta</taxon>
        <taxon>Magnoliopsida</taxon>
        <taxon>eudicotyledons</taxon>
        <taxon>Gunneridae</taxon>
        <taxon>Pentapetalae</taxon>
        <taxon>Caryophyllales</taxon>
        <taxon>Nepenthaceae</taxon>
        <taxon>Nepenthes</taxon>
    </lineage>
</organism>
<name>A0AAD3S446_NEPGR</name>
<proteinExistence type="predicted"/>
<protein>
    <submittedName>
        <fullName evidence="2">Uncharacterized protein</fullName>
    </submittedName>
</protein>
<sequence>MNVAGFARVFSNGVEIKNNMFTFCVAMLMELGDAFWVLFLLPFLSSKIGYGLGRHIIGFLFSLWAEILSVFKGVVVACSNVKAKYMTDKKTPGLYGAVFQMTILHMEMVLWGRNWFIVESEVYGVEIENHLDGSHQKF</sequence>
<feature type="transmembrane region" description="Helical" evidence="1">
    <location>
        <begin position="56"/>
        <end position="81"/>
    </location>
</feature>
<evidence type="ECO:0000256" key="1">
    <source>
        <dbReference type="SAM" id="Phobius"/>
    </source>
</evidence>
<gene>
    <name evidence="2" type="ORF">Nepgr_005748</name>
</gene>
<evidence type="ECO:0000313" key="3">
    <source>
        <dbReference type="Proteomes" id="UP001279734"/>
    </source>
</evidence>
<evidence type="ECO:0000313" key="2">
    <source>
        <dbReference type="EMBL" id="GMH03909.1"/>
    </source>
</evidence>
<accession>A0AAD3S446</accession>
<keyword evidence="3" id="KW-1185">Reference proteome</keyword>
<dbReference type="Proteomes" id="UP001279734">
    <property type="component" value="Unassembled WGS sequence"/>
</dbReference>
<reference evidence="2" key="1">
    <citation type="submission" date="2023-05" db="EMBL/GenBank/DDBJ databases">
        <title>Nepenthes gracilis genome sequencing.</title>
        <authorList>
            <person name="Fukushima K."/>
        </authorList>
    </citation>
    <scope>NUCLEOTIDE SEQUENCE</scope>
    <source>
        <strain evidence="2">SING2019-196</strain>
    </source>
</reference>
<dbReference type="EMBL" id="BSYO01000004">
    <property type="protein sequence ID" value="GMH03909.1"/>
    <property type="molecule type" value="Genomic_DNA"/>
</dbReference>
<comment type="caution">
    <text evidence="2">The sequence shown here is derived from an EMBL/GenBank/DDBJ whole genome shotgun (WGS) entry which is preliminary data.</text>
</comment>
<keyword evidence="1" id="KW-0812">Transmembrane</keyword>
<feature type="transmembrane region" description="Helical" evidence="1">
    <location>
        <begin position="21"/>
        <end position="44"/>
    </location>
</feature>
<keyword evidence="1" id="KW-1133">Transmembrane helix</keyword>